<feature type="transmembrane region" description="Helical" evidence="1">
    <location>
        <begin position="20"/>
        <end position="38"/>
    </location>
</feature>
<sequence>MKTRFNFRTIRLPTLDFQTVLLFFLTVGYLVNSMALYYKEHYPWIVLYNPMTNVAKLMKATRDEQAVRDVMLGGFRQAVAVAVGAHPFEMDRPGHYAVKDEILKQMFSPEAAKYVLKMRQEIAIFHVYGTTELTFNSEHLEDIFVRPTNGGLFFESYFNQVIPIKDNKKRIRTFHVRGFGYLAPGTIDNPYQIKFAELQIKEIEPKKPQ</sequence>
<accession>A0A8J7QEV7</accession>
<evidence type="ECO:0000313" key="3">
    <source>
        <dbReference type="Proteomes" id="UP000664417"/>
    </source>
</evidence>
<dbReference type="AlphaFoldDB" id="A0A8J7QEV7"/>
<keyword evidence="1" id="KW-0812">Transmembrane</keyword>
<comment type="caution">
    <text evidence="2">The sequence shown here is derived from an EMBL/GenBank/DDBJ whole genome shotgun (WGS) entry which is preliminary data.</text>
</comment>
<keyword evidence="3" id="KW-1185">Reference proteome</keyword>
<protein>
    <submittedName>
        <fullName evidence="2">Uncharacterized protein</fullName>
    </submittedName>
</protein>
<evidence type="ECO:0000256" key="1">
    <source>
        <dbReference type="SAM" id="Phobius"/>
    </source>
</evidence>
<proteinExistence type="predicted"/>
<dbReference type="EMBL" id="JAFREP010000063">
    <property type="protein sequence ID" value="MBO1323397.1"/>
    <property type="molecule type" value="Genomic_DNA"/>
</dbReference>
<keyword evidence="1" id="KW-1133">Transmembrane helix</keyword>
<gene>
    <name evidence="2" type="ORF">J3U88_33330</name>
</gene>
<organism evidence="2 3">
    <name type="scientific">Acanthopleuribacter pedis</name>
    <dbReference type="NCBI Taxonomy" id="442870"/>
    <lineage>
        <taxon>Bacteria</taxon>
        <taxon>Pseudomonadati</taxon>
        <taxon>Acidobacteriota</taxon>
        <taxon>Holophagae</taxon>
        <taxon>Acanthopleuribacterales</taxon>
        <taxon>Acanthopleuribacteraceae</taxon>
        <taxon>Acanthopleuribacter</taxon>
    </lineage>
</organism>
<name>A0A8J7QEV7_9BACT</name>
<dbReference type="Proteomes" id="UP000664417">
    <property type="component" value="Unassembled WGS sequence"/>
</dbReference>
<keyword evidence="1" id="KW-0472">Membrane</keyword>
<reference evidence="2" key="1">
    <citation type="submission" date="2021-03" db="EMBL/GenBank/DDBJ databases">
        <authorList>
            <person name="Wang G."/>
        </authorList>
    </citation>
    <scope>NUCLEOTIDE SEQUENCE</scope>
    <source>
        <strain evidence="2">KCTC 12899</strain>
    </source>
</reference>
<evidence type="ECO:0000313" key="2">
    <source>
        <dbReference type="EMBL" id="MBO1323397.1"/>
    </source>
</evidence>
<dbReference type="RefSeq" id="WP_207863550.1">
    <property type="nucleotide sequence ID" value="NZ_JAFREP010000063.1"/>
</dbReference>